<reference evidence="2 3" key="1">
    <citation type="journal article" date="2007" name="Int. J. Syst. Evol. Microbiol.">
        <title>Paenibacillus ginsengarvi sp. nov., isolated from soil from ginseng cultivation.</title>
        <authorList>
            <person name="Yoon M.H."/>
            <person name="Ten L.N."/>
            <person name="Im W.T."/>
        </authorList>
    </citation>
    <scope>NUCLEOTIDE SEQUENCE [LARGE SCALE GENOMIC DNA]</scope>
    <source>
        <strain evidence="2 3">KCTC 13059</strain>
    </source>
</reference>
<dbReference type="InterPro" id="IPR030392">
    <property type="entry name" value="S74_ICA"/>
</dbReference>
<feature type="domain" description="Peptidase S74" evidence="1">
    <location>
        <begin position="69"/>
        <end position="182"/>
    </location>
</feature>
<accession>A0A3B0CL31</accession>
<gene>
    <name evidence="2" type="ORF">D7M11_05020</name>
</gene>
<dbReference type="CDD" id="cd10144">
    <property type="entry name" value="Peptidase_S74_CIMCD"/>
    <property type="match status" value="1"/>
</dbReference>
<dbReference type="PROSITE" id="PS51688">
    <property type="entry name" value="ICA"/>
    <property type="match status" value="1"/>
</dbReference>
<evidence type="ECO:0000313" key="2">
    <source>
        <dbReference type="EMBL" id="RKN86375.1"/>
    </source>
</evidence>
<dbReference type="Proteomes" id="UP000282311">
    <property type="component" value="Unassembled WGS sequence"/>
</dbReference>
<dbReference type="InterPro" id="IPR036388">
    <property type="entry name" value="WH-like_DNA-bd_sf"/>
</dbReference>
<dbReference type="AlphaFoldDB" id="A0A3B0CL31"/>
<dbReference type="Pfam" id="PF13884">
    <property type="entry name" value="Peptidase_S74"/>
    <property type="match status" value="1"/>
</dbReference>
<dbReference type="EMBL" id="RBAH01000002">
    <property type="protein sequence ID" value="RKN86375.1"/>
    <property type="molecule type" value="Genomic_DNA"/>
</dbReference>
<protein>
    <submittedName>
        <fullName evidence="2">Tail fiber domain-containing protein</fullName>
    </submittedName>
</protein>
<dbReference type="RefSeq" id="WP_120746066.1">
    <property type="nucleotide sequence ID" value="NZ_RBAH01000002.1"/>
</dbReference>
<organism evidence="2 3">
    <name type="scientific">Paenibacillus ginsengarvi</name>
    <dbReference type="NCBI Taxonomy" id="400777"/>
    <lineage>
        <taxon>Bacteria</taxon>
        <taxon>Bacillati</taxon>
        <taxon>Bacillota</taxon>
        <taxon>Bacilli</taxon>
        <taxon>Bacillales</taxon>
        <taxon>Paenibacillaceae</taxon>
        <taxon>Paenibacillus</taxon>
    </lineage>
</organism>
<comment type="caution">
    <text evidence="2">The sequence shown here is derived from an EMBL/GenBank/DDBJ whole genome shotgun (WGS) entry which is preliminary data.</text>
</comment>
<proteinExistence type="predicted"/>
<dbReference type="Gene3D" id="1.10.10.10">
    <property type="entry name" value="Winged helix-like DNA-binding domain superfamily/Winged helix DNA-binding domain"/>
    <property type="match status" value="1"/>
</dbReference>
<name>A0A3B0CL31_9BACL</name>
<evidence type="ECO:0000313" key="3">
    <source>
        <dbReference type="Proteomes" id="UP000282311"/>
    </source>
</evidence>
<evidence type="ECO:0000259" key="1">
    <source>
        <dbReference type="PROSITE" id="PS51688"/>
    </source>
</evidence>
<keyword evidence="3" id="KW-1185">Reference proteome</keyword>
<sequence>MWSENVIEFLSTGRVRETKLWVDGVPIIRTMLSGTDKFLAPASDGDVHLGASYARWSDVYAASGVINTSDRNEKQDIQPIPDAVLDAWASVQYRMFRFKDAVAKKGDGARLHIGLVAQDIEEAFRRRGLDAFAYGLLCRDEVNDEKNGSRREIWGIRPDECQFLESALQRREWNRKGKQASE</sequence>